<dbReference type="PROSITE" id="PS50853">
    <property type="entry name" value="FN3"/>
    <property type="match status" value="1"/>
</dbReference>
<dbReference type="SUPFAM" id="SSF49373">
    <property type="entry name" value="Invasin/intimin cell-adhesion fragments"/>
    <property type="match status" value="1"/>
</dbReference>
<dbReference type="PANTHER" id="PTHR42754:SF1">
    <property type="entry name" value="LIPOPROTEIN"/>
    <property type="match status" value="1"/>
</dbReference>
<dbReference type="NCBIfam" id="TIGR02543">
    <property type="entry name" value="List_Bact_rpt"/>
    <property type="match status" value="4"/>
</dbReference>
<dbReference type="InterPro" id="IPR013378">
    <property type="entry name" value="InlB-like_B-rpt"/>
</dbReference>
<reference evidence="4 5" key="1">
    <citation type="submission" date="2016-07" db="EMBL/GenBank/DDBJ databases">
        <authorList>
            <person name="Townsley L."/>
            <person name="Shank E.A."/>
        </authorList>
    </citation>
    <scope>NUCLEOTIDE SEQUENCE [LARGE SCALE GENOMIC DNA]</scope>
    <source>
        <strain evidence="4 5">CH01</strain>
    </source>
</reference>
<evidence type="ECO:0000259" key="3">
    <source>
        <dbReference type="PROSITE" id="PS50853"/>
    </source>
</evidence>
<dbReference type="InterPro" id="IPR042229">
    <property type="entry name" value="Listeria/Bacterioides_rpt_sf"/>
</dbReference>
<dbReference type="InterPro" id="IPR003961">
    <property type="entry name" value="FN3_dom"/>
</dbReference>
<dbReference type="InterPro" id="IPR003343">
    <property type="entry name" value="Big_2"/>
</dbReference>
<dbReference type="InterPro" id="IPR036116">
    <property type="entry name" value="FN3_sf"/>
</dbReference>
<feature type="domain" description="Fibronectin type-III" evidence="3">
    <location>
        <begin position="852"/>
        <end position="942"/>
    </location>
</feature>
<comment type="subcellular location">
    <subcellularLocation>
        <location evidence="1">Cell envelope</location>
    </subcellularLocation>
</comment>
<dbReference type="Gene3D" id="2.60.40.1080">
    <property type="match status" value="1"/>
</dbReference>
<dbReference type="InterPro" id="IPR008964">
    <property type="entry name" value="Invasin/intimin_cell_adhesion"/>
</dbReference>
<feature type="chain" id="PRO_5047033518" description="Fibronectin type-III domain-containing protein" evidence="2">
    <location>
        <begin position="23"/>
        <end position="942"/>
    </location>
</feature>
<dbReference type="RefSeq" id="WP_069032086.1">
    <property type="nucleotide sequence ID" value="NZ_MDKC01000001.1"/>
</dbReference>
<sequence length="942" mass="102379">MMKTTFKIVLICLLFFSTSNLTSFIQTVKAANEPSRMLGKLDMFGDGHSERDHFNSVTVTGDDHVAVGYSDSTEGELLGLNKGYEDAIIVKYGPNGNIKWTKTFGGSSGDAFNAVTTAGDSTVAVGYAASNDGDLTLKEGYINAIIVKYDRDGNVEWKNELGSVNSKNSFNSVTATSDGFITAGYLNGDAVIVKYDNNGNQIWLKKFGGSESDMFHSVITTSDGYIAVGETSSEDGDVTGLTEGFPTGFIVKYDVEGNVIWKKAYGGRLFSSYNSIITTDDGVIIAGKASSDALIIKYDVNGNVVWKKTFGGSGSDGFNAVTPTSDGFLAAGGAFSNDGDLDHLNTDGEDALLVQYDRDGNVVWKKTIGGSVYDEFNGVTTNEHGILAVGSAASDDYAIILDLRPLNQIQQLTVDYGTDFKLVTVNPADASETFHWTSSNQSIVYSYYNGGVSVIGPGSAVLEGVSTKNNEEKLTIPIVVNDYVKVTLPEDPLYLTIGTTGKLTAEVTPVDASNQTIHWSSSNPSVATVDSNGNVTAIQRGKVAVTATSEVGEYKARVLVIVSLPYHKVSFNSNGGSFVSDRYYEEGSLFDRLDIPQPTKTGYVFGGWYKDENLTKPWYESSDRVESDTTLYAKWNIRSYRVDFNSTGGSLVSPTTAYENTTITAPTPPRRTGYTFAGWYKLNGTTPWVFSSDKITANTILYAKWTLNRYTVSFNSTGGSQVNSMTTNYNTIINAPTAPKRTGYTFSGWFKDSSGKTPWIFTSDKVTANTTLYAKWTVNQYTVNFNSNGGSKVSAKTTDYNTTITAPTAPKRTGYTFRGWYKEASLKTPWNFSSNKVTTNTMLYAKWTVTTPPTPKSIVVTKSSSTSLKIVWSQVTGTSGYELYRATKSSGSYTLIKSTTSVQVTNSNLKRGSTYYYKVRAYKLVGTKKVYSGWSVIRSAKL</sequence>
<dbReference type="EMBL" id="MDKC01000001">
    <property type="protein sequence ID" value="ODG93907.1"/>
    <property type="molecule type" value="Genomic_DNA"/>
</dbReference>
<evidence type="ECO:0000313" key="4">
    <source>
        <dbReference type="EMBL" id="ODG93907.1"/>
    </source>
</evidence>
<dbReference type="Gene3D" id="2.60.40.4270">
    <property type="entry name" value="Listeria-Bacteroides repeat domain"/>
    <property type="match status" value="4"/>
</dbReference>
<protein>
    <recommendedName>
        <fullName evidence="3">Fibronectin type-III domain-containing protein</fullName>
    </recommendedName>
</protein>
<evidence type="ECO:0000256" key="2">
    <source>
        <dbReference type="SAM" id="SignalP"/>
    </source>
</evidence>
<accession>A0ABX2ZWX3</accession>
<proteinExistence type="predicted"/>
<dbReference type="InterPro" id="IPR013783">
    <property type="entry name" value="Ig-like_fold"/>
</dbReference>
<dbReference type="SUPFAM" id="SSF50998">
    <property type="entry name" value="Quinoprotein alcohol dehydrogenase-like"/>
    <property type="match status" value="1"/>
</dbReference>
<dbReference type="Gene3D" id="2.60.40.10">
    <property type="entry name" value="Immunoglobulins"/>
    <property type="match status" value="1"/>
</dbReference>
<feature type="signal peptide" evidence="2">
    <location>
        <begin position="1"/>
        <end position="22"/>
    </location>
</feature>
<keyword evidence="5" id="KW-1185">Reference proteome</keyword>
<dbReference type="PANTHER" id="PTHR42754">
    <property type="entry name" value="ENDOGLUCANASE"/>
    <property type="match status" value="1"/>
</dbReference>
<keyword evidence="2" id="KW-0732">Signal</keyword>
<dbReference type="InterPro" id="IPR011047">
    <property type="entry name" value="Quinoprotein_ADH-like_sf"/>
</dbReference>
<name>A0ABX2ZWX3_9BACI</name>
<dbReference type="Proteomes" id="UP000094580">
    <property type="component" value="Unassembled WGS sequence"/>
</dbReference>
<dbReference type="Pfam" id="PF02368">
    <property type="entry name" value="Big_2"/>
    <property type="match status" value="1"/>
</dbReference>
<dbReference type="Pfam" id="PF09479">
    <property type="entry name" value="Flg_new"/>
    <property type="match status" value="4"/>
</dbReference>
<dbReference type="SMART" id="SM00635">
    <property type="entry name" value="BID_2"/>
    <property type="match status" value="2"/>
</dbReference>
<gene>
    <name evidence="4" type="ORF">BED47_01685</name>
</gene>
<dbReference type="SUPFAM" id="SSF49265">
    <property type="entry name" value="Fibronectin type III"/>
    <property type="match status" value="1"/>
</dbReference>
<dbReference type="CDD" id="cd00063">
    <property type="entry name" value="FN3"/>
    <property type="match status" value="1"/>
</dbReference>
<organism evidence="4 5">
    <name type="scientific">Gottfriedia luciferensis</name>
    <dbReference type="NCBI Taxonomy" id="178774"/>
    <lineage>
        <taxon>Bacteria</taxon>
        <taxon>Bacillati</taxon>
        <taxon>Bacillota</taxon>
        <taxon>Bacilli</taxon>
        <taxon>Bacillales</taxon>
        <taxon>Bacillaceae</taxon>
        <taxon>Gottfriedia</taxon>
    </lineage>
</organism>
<dbReference type="SMART" id="SM00060">
    <property type="entry name" value="FN3"/>
    <property type="match status" value="1"/>
</dbReference>
<evidence type="ECO:0000256" key="1">
    <source>
        <dbReference type="ARBA" id="ARBA00004196"/>
    </source>
</evidence>
<comment type="caution">
    <text evidence="4">The sequence shown here is derived from an EMBL/GenBank/DDBJ whole genome shotgun (WGS) entry which is preliminary data.</text>
</comment>
<evidence type="ECO:0000313" key="5">
    <source>
        <dbReference type="Proteomes" id="UP000094580"/>
    </source>
</evidence>